<comment type="caution">
    <text evidence="12">The sequence shown here is derived from an EMBL/GenBank/DDBJ whole genome shotgun (WGS) entry which is preliminary data.</text>
</comment>
<dbReference type="HOGENOM" id="CLU_065795_3_0_10"/>
<comment type="subcellular location">
    <subcellularLocation>
        <location evidence="1">Cell inner membrane</location>
        <topology evidence="1">Single-pass membrane protein</topology>
        <orientation evidence="1">Periplasmic side</orientation>
    </subcellularLocation>
</comment>
<dbReference type="Pfam" id="PF03544">
    <property type="entry name" value="TonB_C"/>
    <property type="match status" value="1"/>
</dbReference>
<dbReference type="OrthoDB" id="9814002at2"/>
<evidence type="ECO:0000256" key="10">
    <source>
        <dbReference type="SAM" id="SignalP"/>
    </source>
</evidence>
<evidence type="ECO:0000313" key="13">
    <source>
        <dbReference type="Proteomes" id="UP000006044"/>
    </source>
</evidence>
<protein>
    <submittedName>
        <fullName evidence="12">TonB family domain-containing protein</fullName>
    </submittedName>
</protein>
<dbReference type="RefSeq" id="WP_008861037.1">
    <property type="nucleotide sequence ID" value="NZ_JH815203.1"/>
</dbReference>
<evidence type="ECO:0000256" key="5">
    <source>
        <dbReference type="ARBA" id="ARBA00022519"/>
    </source>
</evidence>
<dbReference type="PANTHER" id="PTHR33446:SF2">
    <property type="entry name" value="PROTEIN TONB"/>
    <property type="match status" value="1"/>
</dbReference>
<evidence type="ECO:0000259" key="11">
    <source>
        <dbReference type="PROSITE" id="PS52015"/>
    </source>
</evidence>
<keyword evidence="7" id="KW-0653">Protein transport</keyword>
<keyword evidence="10" id="KW-0732">Signal</keyword>
<keyword evidence="9" id="KW-0472">Membrane</keyword>
<reference evidence="12 13" key="1">
    <citation type="submission" date="2012-08" db="EMBL/GenBank/DDBJ databases">
        <title>The Genome Sequence of Barnesiella intestinihominis YIT 11860.</title>
        <authorList>
            <consortium name="The Broad Institute Genome Sequencing Platform"/>
            <person name="Earl A."/>
            <person name="Ward D."/>
            <person name="Feldgarden M."/>
            <person name="Gevers D."/>
            <person name="Morotomi M."/>
            <person name="Walker B."/>
            <person name="Young S.K."/>
            <person name="Zeng Q."/>
            <person name="Gargeya S."/>
            <person name="Fitzgerald M."/>
            <person name="Haas B."/>
            <person name="Abouelleil A."/>
            <person name="Alvarado L."/>
            <person name="Arachchi H.M."/>
            <person name="Berlin A.M."/>
            <person name="Chapman S.B."/>
            <person name="Goldberg J."/>
            <person name="Griggs A."/>
            <person name="Gujja S."/>
            <person name="Hansen M."/>
            <person name="Howarth C."/>
            <person name="Imamovic A."/>
            <person name="Larimer J."/>
            <person name="McCowen C."/>
            <person name="Montmayeur A."/>
            <person name="Murphy C."/>
            <person name="Neiman D."/>
            <person name="Pearson M."/>
            <person name="Priest M."/>
            <person name="Roberts A."/>
            <person name="Saif S."/>
            <person name="Shea T."/>
            <person name="Sisk P."/>
            <person name="Sykes S."/>
            <person name="Wortman J."/>
            <person name="Nusbaum C."/>
            <person name="Birren B."/>
        </authorList>
    </citation>
    <scope>NUCLEOTIDE SEQUENCE [LARGE SCALE GENOMIC DNA]</scope>
    <source>
        <strain evidence="12 13">YIT 11860</strain>
    </source>
</reference>
<dbReference type="GO" id="GO:0055085">
    <property type="term" value="P:transmembrane transport"/>
    <property type="evidence" value="ECO:0007669"/>
    <property type="project" value="InterPro"/>
</dbReference>
<dbReference type="AlphaFoldDB" id="K0X4Q2"/>
<dbReference type="EMBL" id="ADLE01000001">
    <property type="protein sequence ID" value="EJZ66363.1"/>
    <property type="molecule type" value="Genomic_DNA"/>
</dbReference>
<dbReference type="InterPro" id="IPR006260">
    <property type="entry name" value="TonB/TolA_C"/>
</dbReference>
<evidence type="ECO:0000256" key="6">
    <source>
        <dbReference type="ARBA" id="ARBA00022692"/>
    </source>
</evidence>
<gene>
    <name evidence="12" type="ORF">HMPREF9448_00540</name>
</gene>
<dbReference type="GO" id="GO:0031992">
    <property type="term" value="F:energy transducer activity"/>
    <property type="evidence" value="ECO:0007669"/>
    <property type="project" value="TreeGrafter"/>
</dbReference>
<dbReference type="eggNOG" id="COG0810">
    <property type="taxonomic scope" value="Bacteria"/>
</dbReference>
<dbReference type="GO" id="GO:0015031">
    <property type="term" value="P:protein transport"/>
    <property type="evidence" value="ECO:0007669"/>
    <property type="project" value="UniProtKB-KW"/>
</dbReference>
<evidence type="ECO:0000256" key="2">
    <source>
        <dbReference type="ARBA" id="ARBA00006555"/>
    </source>
</evidence>
<dbReference type="InterPro" id="IPR037682">
    <property type="entry name" value="TonB_C"/>
</dbReference>
<dbReference type="NCBIfam" id="TIGR01352">
    <property type="entry name" value="tonB_Cterm"/>
    <property type="match status" value="1"/>
</dbReference>
<evidence type="ECO:0000256" key="7">
    <source>
        <dbReference type="ARBA" id="ARBA00022927"/>
    </source>
</evidence>
<dbReference type="STRING" id="742726.HMPREF9448_00540"/>
<proteinExistence type="inferred from homology"/>
<dbReference type="PANTHER" id="PTHR33446">
    <property type="entry name" value="PROTEIN TONB-RELATED"/>
    <property type="match status" value="1"/>
</dbReference>
<dbReference type="InterPro" id="IPR051045">
    <property type="entry name" value="TonB-dependent_transducer"/>
</dbReference>
<evidence type="ECO:0000256" key="1">
    <source>
        <dbReference type="ARBA" id="ARBA00004383"/>
    </source>
</evidence>
<evidence type="ECO:0000256" key="8">
    <source>
        <dbReference type="ARBA" id="ARBA00022989"/>
    </source>
</evidence>
<feature type="signal peptide" evidence="10">
    <location>
        <begin position="1"/>
        <end position="19"/>
    </location>
</feature>
<keyword evidence="5" id="KW-0997">Cell inner membrane</keyword>
<feature type="chain" id="PRO_5003843481" evidence="10">
    <location>
        <begin position="20"/>
        <end position="157"/>
    </location>
</feature>
<name>K0X4Q2_9BACT</name>
<evidence type="ECO:0000256" key="4">
    <source>
        <dbReference type="ARBA" id="ARBA00022475"/>
    </source>
</evidence>
<dbReference type="PROSITE" id="PS52015">
    <property type="entry name" value="TONB_CTD"/>
    <property type="match status" value="1"/>
</dbReference>
<dbReference type="GeneID" id="77847878"/>
<keyword evidence="13" id="KW-1185">Reference proteome</keyword>
<keyword evidence="8" id="KW-1133">Transmembrane helix</keyword>
<dbReference type="SUPFAM" id="SSF74653">
    <property type="entry name" value="TolA/TonB C-terminal domain"/>
    <property type="match status" value="1"/>
</dbReference>
<evidence type="ECO:0000256" key="3">
    <source>
        <dbReference type="ARBA" id="ARBA00022448"/>
    </source>
</evidence>
<dbReference type="GO" id="GO:0098797">
    <property type="term" value="C:plasma membrane protein complex"/>
    <property type="evidence" value="ECO:0007669"/>
    <property type="project" value="TreeGrafter"/>
</dbReference>
<comment type="similarity">
    <text evidence="2">Belongs to the TonB family.</text>
</comment>
<accession>K0X4Q2</accession>
<sequence>MKKTLLSSMIIILMGLLGACSSNTSDKASLPEQSASENETATPVAIEVPDTLGKTYDAAEVMPEFPGGTKALLSFIAENLKYPQKAIDEQTEGRVIVQFVIDKTGKVSSPEVIRGVTSELDQAALDIVSALPDWKPGEQDGQKVNVKYTLPVVFKLK</sequence>
<organism evidence="12 13">
    <name type="scientific">Barnesiella intestinihominis YIT 11860</name>
    <dbReference type="NCBI Taxonomy" id="742726"/>
    <lineage>
        <taxon>Bacteria</taxon>
        <taxon>Pseudomonadati</taxon>
        <taxon>Bacteroidota</taxon>
        <taxon>Bacteroidia</taxon>
        <taxon>Bacteroidales</taxon>
        <taxon>Barnesiellaceae</taxon>
        <taxon>Barnesiella</taxon>
    </lineage>
</organism>
<keyword evidence="3" id="KW-0813">Transport</keyword>
<evidence type="ECO:0000256" key="9">
    <source>
        <dbReference type="ARBA" id="ARBA00023136"/>
    </source>
</evidence>
<keyword evidence="4" id="KW-1003">Cell membrane</keyword>
<dbReference type="Gene3D" id="3.30.1150.10">
    <property type="match status" value="1"/>
</dbReference>
<evidence type="ECO:0000313" key="12">
    <source>
        <dbReference type="EMBL" id="EJZ66363.1"/>
    </source>
</evidence>
<feature type="domain" description="TonB C-terminal" evidence="11">
    <location>
        <begin position="67"/>
        <end position="157"/>
    </location>
</feature>
<dbReference type="FunFam" id="3.30.1150.10:FF:000002">
    <property type="entry name" value="Energy transducer TonB"/>
    <property type="match status" value="1"/>
</dbReference>
<dbReference type="PROSITE" id="PS51257">
    <property type="entry name" value="PROKAR_LIPOPROTEIN"/>
    <property type="match status" value="1"/>
</dbReference>
<dbReference type="Proteomes" id="UP000006044">
    <property type="component" value="Unassembled WGS sequence"/>
</dbReference>
<keyword evidence="6" id="KW-0812">Transmembrane</keyword>